<organism evidence="1 2">
    <name type="scientific">Kosakonia oryzendophytica</name>
    <dbReference type="NCBI Taxonomy" id="1005665"/>
    <lineage>
        <taxon>Bacteria</taxon>
        <taxon>Pseudomonadati</taxon>
        <taxon>Pseudomonadota</taxon>
        <taxon>Gammaproteobacteria</taxon>
        <taxon>Enterobacterales</taxon>
        <taxon>Enterobacteriaceae</taxon>
        <taxon>Kosakonia</taxon>
    </lineage>
</organism>
<name>A0A1C4D4H5_9ENTR</name>
<dbReference type="AlphaFoldDB" id="A0A1C4D4H5"/>
<proteinExistence type="predicted"/>
<sequence>MQKPIDAGIESVKSRVELSVTNVRCRDKKKCYTLLKNSASDGQWVNFHAGVLLNNRAFSHLTFS</sequence>
<accession>A0A1C4D4H5</accession>
<dbReference type="Proteomes" id="UP000198975">
    <property type="component" value="Unassembled WGS sequence"/>
</dbReference>
<gene>
    <name evidence="1" type="ORF">GA0061071_11081</name>
</gene>
<evidence type="ECO:0000313" key="2">
    <source>
        <dbReference type="Proteomes" id="UP000198975"/>
    </source>
</evidence>
<keyword evidence="2" id="KW-1185">Reference proteome</keyword>
<reference evidence="2" key="1">
    <citation type="submission" date="2016-08" db="EMBL/GenBank/DDBJ databases">
        <authorList>
            <person name="Varghese N."/>
            <person name="Submissions Spin"/>
        </authorList>
    </citation>
    <scope>NUCLEOTIDE SEQUENCE [LARGE SCALE GENOMIC DNA]</scope>
    <source>
        <strain evidence="2">REICA_082</strain>
    </source>
</reference>
<evidence type="ECO:0000313" key="1">
    <source>
        <dbReference type="EMBL" id="SCC26324.1"/>
    </source>
</evidence>
<protein>
    <submittedName>
        <fullName evidence="1">Uncharacterized protein</fullName>
    </submittedName>
</protein>
<dbReference type="EMBL" id="FMAY01000010">
    <property type="protein sequence ID" value="SCC26324.1"/>
    <property type="molecule type" value="Genomic_DNA"/>
</dbReference>